<evidence type="ECO:0000313" key="3">
    <source>
        <dbReference type="EMBL" id="NEK54495.1"/>
    </source>
</evidence>
<dbReference type="RefSeq" id="WP_018244897.1">
    <property type="nucleotide sequence ID" value="NZ_CP030760.1"/>
</dbReference>
<protein>
    <submittedName>
        <fullName evidence="2">Phytanoyl-CoA dioxygenase (PhyH) family protein</fullName>
    </submittedName>
    <submittedName>
        <fullName evidence="3">Phytanoyl-CoA dioxygenase family protein</fullName>
    </submittedName>
</protein>
<organism evidence="2 4">
    <name type="scientific">Rhizobium leguminosarum</name>
    <dbReference type="NCBI Taxonomy" id="384"/>
    <lineage>
        <taxon>Bacteria</taxon>
        <taxon>Pseudomonadati</taxon>
        <taxon>Pseudomonadota</taxon>
        <taxon>Alphaproteobacteria</taxon>
        <taxon>Hyphomicrobiales</taxon>
        <taxon>Rhizobiaceae</taxon>
        <taxon>Rhizobium/Agrobacterium group</taxon>
        <taxon>Rhizobium</taxon>
    </lineage>
</organism>
<dbReference type="Pfam" id="PF05721">
    <property type="entry name" value="PhyH"/>
    <property type="match status" value="1"/>
</dbReference>
<keyword evidence="2" id="KW-0560">Oxidoreductase</keyword>
<comment type="cofactor">
    <cofactor evidence="1">
        <name>Fe(2+)</name>
        <dbReference type="ChEBI" id="CHEBI:29033"/>
    </cofactor>
</comment>
<evidence type="ECO:0000313" key="2">
    <source>
        <dbReference type="EMBL" id="AXA41357.1"/>
    </source>
</evidence>
<evidence type="ECO:0000313" key="4">
    <source>
        <dbReference type="Proteomes" id="UP000251166"/>
    </source>
</evidence>
<dbReference type="GO" id="GO:0005506">
    <property type="term" value="F:iron ion binding"/>
    <property type="evidence" value="ECO:0007669"/>
    <property type="project" value="UniProtKB-ARBA"/>
</dbReference>
<dbReference type="PANTHER" id="PTHR20883">
    <property type="entry name" value="PHYTANOYL-COA DIOXYGENASE DOMAIN CONTAINING 1"/>
    <property type="match status" value="1"/>
</dbReference>
<dbReference type="Gene3D" id="2.60.120.620">
    <property type="entry name" value="q2cbj1_9rhob like domain"/>
    <property type="match status" value="1"/>
</dbReference>
<dbReference type="PANTHER" id="PTHR20883:SF48">
    <property type="entry name" value="ECTOINE DIOXYGENASE"/>
    <property type="match status" value="1"/>
</dbReference>
<dbReference type="AlphaFoldDB" id="A0A2Z4YIZ1"/>
<dbReference type="EMBL" id="WXXP01000028">
    <property type="protein sequence ID" value="NEK54495.1"/>
    <property type="molecule type" value="Genomic_DNA"/>
</dbReference>
<gene>
    <name evidence="2" type="ORF">DLJ82_3791</name>
    <name evidence="3" type="ORF">GUK36_34545</name>
</gene>
<sequence length="273" mass="30807">MQEKSYGVVARSAAASDHETHVEAIRNRGYTVLPGVLSSDELSDWRKRIDLTYAKQEQEFGRDRLVAIKELDLCRAPLLYDRDFLGLAEHPKIMEIVKALLGEWFILNLQNAIINRPNIEHHQSSWHRDLPYQNFVISRPLSVNALFAIDDFSAETGGTQFLPFSHKIEYLPSEQYVAANRVHGEARAGSVILFDSMVFHRAGANSSPNIRRAINQMYTVPILKQQYDFAKALASERSTLSEGALRLLGFTSEVPLNDREWRAARAAKLGIAG</sequence>
<dbReference type="EMBL" id="CP030760">
    <property type="protein sequence ID" value="AXA41357.1"/>
    <property type="molecule type" value="Genomic_DNA"/>
</dbReference>
<dbReference type="Proteomes" id="UP000471409">
    <property type="component" value="Unassembled WGS sequence"/>
</dbReference>
<dbReference type="Proteomes" id="UP000251166">
    <property type="component" value="Chromosome"/>
</dbReference>
<name>A0A2Z4YIZ1_RHILE</name>
<dbReference type="GO" id="GO:0016706">
    <property type="term" value="F:2-oxoglutarate-dependent dioxygenase activity"/>
    <property type="evidence" value="ECO:0007669"/>
    <property type="project" value="UniProtKB-ARBA"/>
</dbReference>
<accession>A0A2Z4YIZ1</accession>
<reference evidence="2 4" key="1">
    <citation type="submission" date="2018-07" db="EMBL/GenBank/DDBJ databases">
        <title>Rhizobium leguminosarum strain:ATCC 14479 Genome sequencing and assembly.</title>
        <authorList>
            <person name="Chakraborty R."/>
        </authorList>
    </citation>
    <scope>NUCLEOTIDE SEQUENCE [LARGE SCALE GENOMIC DNA]</scope>
    <source>
        <strain evidence="2 4">ATCC 14479</strain>
    </source>
</reference>
<keyword evidence="2" id="KW-0223">Dioxygenase</keyword>
<evidence type="ECO:0000256" key="1">
    <source>
        <dbReference type="ARBA" id="ARBA00001954"/>
    </source>
</evidence>
<reference evidence="3 5" key="2">
    <citation type="submission" date="2020-01" db="EMBL/GenBank/DDBJ databases">
        <title>Rhizobium genotypes associated with high levels of biological nitrogen fixation by grain legumes in a temperate-maritime cropping system.</title>
        <authorList>
            <person name="Maluk M."/>
            <person name="Francesc Ferrando Molina F."/>
            <person name="Lopez Del Egido L."/>
            <person name="Lafos M."/>
            <person name="Langarica-Fuentes A."/>
            <person name="Gebre Yohannes G."/>
            <person name="Young M.W."/>
            <person name="Martin P."/>
            <person name="Gantlett R."/>
            <person name="Kenicer G."/>
            <person name="Hawes C."/>
            <person name="Begg G.S."/>
            <person name="Quilliam R.S."/>
            <person name="Squire G.R."/>
            <person name="Poole P.S."/>
            <person name="Young P.W."/>
            <person name="Iannetta P.M."/>
            <person name="James E.K."/>
        </authorList>
    </citation>
    <scope>NUCLEOTIDE SEQUENCE [LARGE SCALE GENOMIC DNA]</scope>
    <source>
        <strain evidence="3 5">JHI944</strain>
    </source>
</reference>
<evidence type="ECO:0000313" key="5">
    <source>
        <dbReference type="Proteomes" id="UP000471409"/>
    </source>
</evidence>
<dbReference type="SUPFAM" id="SSF51197">
    <property type="entry name" value="Clavaminate synthase-like"/>
    <property type="match status" value="1"/>
</dbReference>
<dbReference type="InterPro" id="IPR008775">
    <property type="entry name" value="Phytyl_CoA_dOase-like"/>
</dbReference>
<proteinExistence type="predicted"/>